<feature type="active site" description="Proton acceptor; specific for L-alanine" evidence="4">
    <location>
        <position position="286"/>
    </location>
</feature>
<feature type="active site" description="Proton acceptor; specific for D-alanine" evidence="4">
    <location>
        <position position="55"/>
    </location>
</feature>
<feature type="binding site" evidence="4 6">
    <location>
        <position position="333"/>
    </location>
    <ligand>
        <name>substrate</name>
    </ligand>
</feature>
<dbReference type="Gene3D" id="2.40.37.10">
    <property type="entry name" value="Lyase, Ornithine Decarboxylase, Chain A, domain 1"/>
    <property type="match status" value="1"/>
</dbReference>
<feature type="domain" description="Alanine racemase C-terminal" evidence="8">
    <location>
        <begin position="265"/>
        <end position="391"/>
    </location>
</feature>
<sequence length="400" mass="41884">MTANLDPLTGPGVAGSPGTAPGFERRAEIDLSAIRDNVKRVIELAAPATVMAVVKADAYGHGTIPVVQAALQAGAGWIGAAHISEALPIRAAGVTAPLLAWLHTVDSPFAEAITANIDLGVSSGWELEYIAAAAQQAELPARVHLKIDTGLGRNGCPPDRWDELLGAANAYQEEGLLRVVGVFTHLAVADEPDREETDEQLAAFRESVSLAEDAGFDLEVRHAANTPAILSRPDAHFDLVRLGLGMYGLSPFADQSSAELGLRPAMRLVARVTNVKKVPKGQGVSYGLTYRTGEATTLGLIPLGYGDGVPRSAVEAPVLVDGRVLPSRGRIAMDQFVVDLGPLEDPESLVGTEAVLFGGDGPAADAWATAAGTINYEIVTRVSQRVPRVYVEGSWGPADG</sequence>
<name>A0A1R4GSZ8_9MICC</name>
<dbReference type="EMBL" id="FUHW01000044">
    <property type="protein sequence ID" value="SJM71327.1"/>
    <property type="molecule type" value="Genomic_DNA"/>
</dbReference>
<dbReference type="GO" id="GO:0008784">
    <property type="term" value="F:alanine racemase activity"/>
    <property type="evidence" value="ECO:0007669"/>
    <property type="project" value="UniProtKB-UniRule"/>
</dbReference>
<dbReference type="GO" id="GO:0030632">
    <property type="term" value="P:D-alanine biosynthetic process"/>
    <property type="evidence" value="ECO:0007669"/>
    <property type="project" value="UniProtKB-UniRule"/>
</dbReference>
<comment type="cofactor">
    <cofactor evidence="1 4 5">
        <name>pyridoxal 5'-phosphate</name>
        <dbReference type="ChEBI" id="CHEBI:597326"/>
    </cofactor>
</comment>
<dbReference type="EC" id="5.1.1.1" evidence="4"/>
<dbReference type="SUPFAM" id="SSF51419">
    <property type="entry name" value="PLP-binding barrel"/>
    <property type="match status" value="1"/>
</dbReference>
<dbReference type="PANTHER" id="PTHR30511">
    <property type="entry name" value="ALANINE RACEMASE"/>
    <property type="match status" value="1"/>
</dbReference>
<dbReference type="SUPFAM" id="SSF50621">
    <property type="entry name" value="Alanine racemase C-terminal domain-like"/>
    <property type="match status" value="1"/>
</dbReference>
<dbReference type="InterPro" id="IPR020622">
    <property type="entry name" value="Ala_racemase_pyridoxalP-BS"/>
</dbReference>
<evidence type="ECO:0000256" key="7">
    <source>
        <dbReference type="SAM" id="MobiDB-lite"/>
    </source>
</evidence>
<dbReference type="PRINTS" id="PR00992">
    <property type="entry name" value="ALARACEMASE"/>
</dbReference>
<dbReference type="InterPro" id="IPR029066">
    <property type="entry name" value="PLP-binding_barrel"/>
</dbReference>
<feature type="modified residue" description="N6-(pyridoxal phosphate)lysine" evidence="4 5">
    <location>
        <position position="55"/>
    </location>
</feature>
<dbReference type="HAMAP" id="MF_01201">
    <property type="entry name" value="Ala_racemase"/>
    <property type="match status" value="1"/>
</dbReference>
<dbReference type="FunFam" id="3.20.20.10:FF:000002">
    <property type="entry name" value="Alanine racemase"/>
    <property type="match status" value="1"/>
</dbReference>
<dbReference type="Pfam" id="PF00842">
    <property type="entry name" value="Ala_racemase_C"/>
    <property type="match status" value="1"/>
</dbReference>
<accession>A0A1R4GSZ8</accession>
<comment type="function">
    <text evidence="4">Catalyzes the interconversion of L-alanine and D-alanine. May also act on other amino acids.</text>
</comment>
<proteinExistence type="inferred from homology"/>
<keyword evidence="3 4" id="KW-0413">Isomerase</keyword>
<dbReference type="Gene3D" id="3.20.20.10">
    <property type="entry name" value="Alanine racemase"/>
    <property type="match status" value="1"/>
</dbReference>
<keyword evidence="2 4" id="KW-0663">Pyridoxal phosphate</keyword>
<reference evidence="9 10" key="1">
    <citation type="submission" date="2017-02" db="EMBL/GenBank/DDBJ databases">
        <authorList>
            <person name="Peterson S.W."/>
        </authorList>
    </citation>
    <scope>NUCLEOTIDE SEQUENCE [LARGE SCALE GENOMIC DNA]</scope>
    <source>
        <strain evidence="9 10">B Ar 00.02</strain>
    </source>
</reference>
<evidence type="ECO:0000256" key="5">
    <source>
        <dbReference type="PIRSR" id="PIRSR600821-50"/>
    </source>
</evidence>
<dbReference type="AlphaFoldDB" id="A0A1R4GSZ8"/>
<evidence type="ECO:0000313" key="10">
    <source>
        <dbReference type="Proteomes" id="UP000195913"/>
    </source>
</evidence>
<comment type="pathway">
    <text evidence="4">Amino-acid biosynthesis; D-alanine biosynthesis; D-alanine from L-alanine: step 1/1.</text>
</comment>
<protein>
    <recommendedName>
        <fullName evidence="4">Alanine racemase</fullName>
        <ecNumber evidence="4">5.1.1.1</ecNumber>
    </recommendedName>
</protein>
<comment type="catalytic activity">
    <reaction evidence="4">
        <text>L-alanine = D-alanine</text>
        <dbReference type="Rhea" id="RHEA:20249"/>
        <dbReference type="ChEBI" id="CHEBI:57416"/>
        <dbReference type="ChEBI" id="CHEBI:57972"/>
        <dbReference type="EC" id="5.1.1.1"/>
    </reaction>
</comment>
<gene>
    <name evidence="9" type="ORF">FM101_13215</name>
</gene>
<dbReference type="GO" id="GO:0005829">
    <property type="term" value="C:cytosol"/>
    <property type="evidence" value="ECO:0007669"/>
    <property type="project" value="TreeGrafter"/>
</dbReference>
<feature type="binding site" evidence="4 6">
    <location>
        <position position="153"/>
    </location>
    <ligand>
        <name>substrate</name>
    </ligand>
</feature>
<dbReference type="GO" id="GO:0030170">
    <property type="term" value="F:pyridoxal phosphate binding"/>
    <property type="evidence" value="ECO:0007669"/>
    <property type="project" value="UniProtKB-UniRule"/>
</dbReference>
<feature type="region of interest" description="Disordered" evidence="7">
    <location>
        <begin position="1"/>
        <end position="21"/>
    </location>
</feature>
<dbReference type="Pfam" id="PF01168">
    <property type="entry name" value="Ala_racemase_N"/>
    <property type="match status" value="1"/>
</dbReference>
<dbReference type="SMART" id="SM01005">
    <property type="entry name" value="Ala_racemase_C"/>
    <property type="match status" value="1"/>
</dbReference>
<dbReference type="PROSITE" id="PS00395">
    <property type="entry name" value="ALANINE_RACEMASE"/>
    <property type="match status" value="1"/>
</dbReference>
<dbReference type="UniPathway" id="UPA00042">
    <property type="reaction ID" value="UER00497"/>
</dbReference>
<evidence type="ECO:0000256" key="3">
    <source>
        <dbReference type="ARBA" id="ARBA00023235"/>
    </source>
</evidence>
<evidence type="ECO:0000256" key="4">
    <source>
        <dbReference type="HAMAP-Rule" id="MF_01201"/>
    </source>
</evidence>
<organism evidence="9 10">
    <name type="scientific">Arthrobacter rhombi</name>
    <dbReference type="NCBI Taxonomy" id="71253"/>
    <lineage>
        <taxon>Bacteria</taxon>
        <taxon>Bacillati</taxon>
        <taxon>Actinomycetota</taxon>
        <taxon>Actinomycetes</taxon>
        <taxon>Micrococcales</taxon>
        <taxon>Micrococcaceae</taxon>
        <taxon>Arthrobacter</taxon>
    </lineage>
</organism>
<dbReference type="CDD" id="cd00430">
    <property type="entry name" value="PLPDE_III_AR"/>
    <property type="match status" value="1"/>
</dbReference>
<dbReference type="NCBIfam" id="TIGR00492">
    <property type="entry name" value="alr"/>
    <property type="match status" value="1"/>
</dbReference>
<dbReference type="PANTHER" id="PTHR30511:SF0">
    <property type="entry name" value="ALANINE RACEMASE, CATABOLIC-RELATED"/>
    <property type="match status" value="1"/>
</dbReference>
<evidence type="ECO:0000313" key="9">
    <source>
        <dbReference type="EMBL" id="SJM71327.1"/>
    </source>
</evidence>
<dbReference type="InterPro" id="IPR000821">
    <property type="entry name" value="Ala_racemase"/>
</dbReference>
<evidence type="ECO:0000256" key="1">
    <source>
        <dbReference type="ARBA" id="ARBA00001933"/>
    </source>
</evidence>
<comment type="similarity">
    <text evidence="4">Belongs to the alanine racemase family.</text>
</comment>
<keyword evidence="10" id="KW-1185">Reference proteome</keyword>
<dbReference type="InterPro" id="IPR011079">
    <property type="entry name" value="Ala_racemase_C"/>
</dbReference>
<dbReference type="InterPro" id="IPR001608">
    <property type="entry name" value="Ala_racemase_N"/>
</dbReference>
<dbReference type="InterPro" id="IPR009006">
    <property type="entry name" value="Ala_racemase/Decarboxylase_C"/>
</dbReference>
<dbReference type="GO" id="GO:0009252">
    <property type="term" value="P:peptidoglycan biosynthetic process"/>
    <property type="evidence" value="ECO:0007669"/>
    <property type="project" value="TreeGrafter"/>
</dbReference>
<evidence type="ECO:0000259" key="8">
    <source>
        <dbReference type="SMART" id="SM01005"/>
    </source>
</evidence>
<evidence type="ECO:0000256" key="2">
    <source>
        <dbReference type="ARBA" id="ARBA00022898"/>
    </source>
</evidence>
<dbReference type="Proteomes" id="UP000195913">
    <property type="component" value="Unassembled WGS sequence"/>
</dbReference>
<dbReference type="RefSeq" id="WP_087000374.1">
    <property type="nucleotide sequence ID" value="NZ_FUHW01000044.1"/>
</dbReference>
<evidence type="ECO:0000256" key="6">
    <source>
        <dbReference type="PIRSR" id="PIRSR600821-52"/>
    </source>
</evidence>